<evidence type="ECO:0000313" key="2">
    <source>
        <dbReference type="Proteomes" id="UP000316621"/>
    </source>
</evidence>
<keyword evidence="2" id="KW-1185">Reference proteome</keyword>
<dbReference type="EMBL" id="CM010717">
    <property type="protein sequence ID" value="RZC56789.1"/>
    <property type="molecule type" value="Genomic_DNA"/>
</dbReference>
<dbReference type="Proteomes" id="UP000316621">
    <property type="component" value="Chromosome 3"/>
</dbReference>
<sequence length="82" mass="9154">MGLFGGVLGLYRQLKQSKYGILKERAVAGDAWKVSCESLCWLLPGKWSNILVESQAQHLEISMPQCNQSYNREGGDPGFLHD</sequence>
<evidence type="ECO:0000313" key="1">
    <source>
        <dbReference type="EMBL" id="RZC56789.1"/>
    </source>
</evidence>
<dbReference type="AlphaFoldDB" id="A0A4Y7JAN6"/>
<name>A0A4Y7JAN6_PAPSO</name>
<dbReference type="Gramene" id="RZC56789">
    <property type="protein sequence ID" value="RZC56789"/>
    <property type="gene ID" value="C5167_015639"/>
</dbReference>
<accession>A0A4Y7JAN6</accession>
<reference evidence="1 2" key="1">
    <citation type="journal article" date="2018" name="Science">
        <title>The opium poppy genome and morphinan production.</title>
        <authorList>
            <person name="Guo L."/>
            <person name="Winzer T."/>
            <person name="Yang X."/>
            <person name="Li Y."/>
            <person name="Ning Z."/>
            <person name="He Z."/>
            <person name="Teodor R."/>
            <person name="Lu Y."/>
            <person name="Bowser T.A."/>
            <person name="Graham I.A."/>
            <person name="Ye K."/>
        </authorList>
    </citation>
    <scope>NUCLEOTIDE SEQUENCE [LARGE SCALE GENOMIC DNA]</scope>
    <source>
        <strain evidence="2">cv. HN1</strain>
        <tissue evidence="1">Leaves</tissue>
    </source>
</reference>
<gene>
    <name evidence="1" type="ORF">C5167_015639</name>
</gene>
<protein>
    <submittedName>
        <fullName evidence="1">Uncharacterized protein</fullName>
    </submittedName>
</protein>
<proteinExistence type="predicted"/>
<organism evidence="1 2">
    <name type="scientific">Papaver somniferum</name>
    <name type="common">Opium poppy</name>
    <dbReference type="NCBI Taxonomy" id="3469"/>
    <lineage>
        <taxon>Eukaryota</taxon>
        <taxon>Viridiplantae</taxon>
        <taxon>Streptophyta</taxon>
        <taxon>Embryophyta</taxon>
        <taxon>Tracheophyta</taxon>
        <taxon>Spermatophyta</taxon>
        <taxon>Magnoliopsida</taxon>
        <taxon>Ranunculales</taxon>
        <taxon>Papaveraceae</taxon>
        <taxon>Papaveroideae</taxon>
        <taxon>Papaver</taxon>
    </lineage>
</organism>